<sequence length="155" mass="17525">MDPQGATPKTSDCPTEAQPKAPRLSQWLWRPWYAKLWWKTAAIFWVAFILEEAFVPRSLSHALFDQYEGWILGALLLFHPFLIVPVLAFGWLWALSNQPRGEGEGWIAGAYDCSTGFGFLGRNMDPTNPADPRFVGLPCNPASEAWRNQHVRGHS</sequence>
<feature type="transmembrane region" description="Helical" evidence="1">
    <location>
        <begin position="32"/>
        <end position="50"/>
    </location>
</feature>
<keyword evidence="2" id="KW-0614">Plasmid</keyword>
<name>D4Z8Z4_SPHIU</name>
<keyword evidence="1" id="KW-0812">Transmembrane</keyword>
<dbReference type="Proteomes" id="UP000007753">
    <property type="component" value="Plasmid pCHQ1"/>
</dbReference>
<dbReference type="EMBL" id="AP010805">
    <property type="protein sequence ID" value="BAI99076.1"/>
    <property type="molecule type" value="Genomic_DNA"/>
</dbReference>
<organism evidence="2 3">
    <name type="scientific">Sphingobium indicum (strain DSM 16413 / CCM 7287 / MTCC 6362 / UT26 / NBRC 101211 / UT26S)</name>
    <name type="common">Sphingobium japonicum</name>
    <dbReference type="NCBI Taxonomy" id="452662"/>
    <lineage>
        <taxon>Bacteria</taxon>
        <taxon>Pseudomonadati</taxon>
        <taxon>Pseudomonadota</taxon>
        <taxon>Alphaproteobacteria</taxon>
        <taxon>Sphingomonadales</taxon>
        <taxon>Sphingomonadaceae</taxon>
        <taxon>Sphingobium</taxon>
    </lineage>
</organism>
<accession>D4Z8Z4</accession>
<feature type="transmembrane region" description="Helical" evidence="1">
    <location>
        <begin position="70"/>
        <end position="94"/>
    </location>
</feature>
<protein>
    <submittedName>
        <fullName evidence="2">Uncharacterized protein</fullName>
    </submittedName>
</protein>
<reference evidence="2 3" key="1">
    <citation type="journal article" date="2010" name="J. Bacteriol.">
        <title>Complete genome sequence of the representative gamma-hexachlorocyclohexane-degrading bacterium Sphingobium japonicum UT26.</title>
        <authorList>
            <person name="Nagata Y."/>
            <person name="Ohtsubo Y."/>
            <person name="Endo R."/>
            <person name="Ichikawa N."/>
            <person name="Ankai A."/>
            <person name="Oguchi A."/>
            <person name="Fukui S."/>
            <person name="Fujita N."/>
            <person name="Tsuda M."/>
        </authorList>
    </citation>
    <scope>NUCLEOTIDE SEQUENCE [LARGE SCALE GENOMIC DNA]</scope>
    <source>
        <strain evidence="3">DSM 16413 / CCM 7287 / MTCC 6362 / UT26 / NBRC 101211 / UT26S</strain>
        <plasmid evidence="2 3">pCHQ1</plasmid>
    </source>
</reference>
<dbReference type="RefSeq" id="WP_013041667.1">
    <property type="nucleotide sequence ID" value="NC_014007.1"/>
</dbReference>
<evidence type="ECO:0000313" key="3">
    <source>
        <dbReference type="Proteomes" id="UP000007753"/>
    </source>
</evidence>
<evidence type="ECO:0000256" key="1">
    <source>
        <dbReference type="SAM" id="Phobius"/>
    </source>
</evidence>
<dbReference type="HOGENOM" id="CLU_142278_0_0_5"/>
<keyword evidence="1" id="KW-0472">Membrane</keyword>
<keyword evidence="3" id="KW-1185">Reference proteome</keyword>
<geneLocation type="plasmid" evidence="2 3">
    <name>pCHQ1</name>
</geneLocation>
<dbReference type="AlphaFoldDB" id="D4Z8Z4"/>
<dbReference type="GeneID" id="31785252"/>
<gene>
    <name evidence="2" type="ordered locus">SJA_P1-01240</name>
</gene>
<dbReference type="KEGG" id="sjp:SJA_P1-01240"/>
<proteinExistence type="predicted"/>
<evidence type="ECO:0000313" key="2">
    <source>
        <dbReference type="EMBL" id="BAI99076.1"/>
    </source>
</evidence>
<keyword evidence="1" id="KW-1133">Transmembrane helix</keyword>